<dbReference type="AlphaFoldDB" id="A0A4D6M0F3"/>
<name>A0A4D6M0F3_VIGUN</name>
<organism evidence="1 2">
    <name type="scientific">Vigna unguiculata</name>
    <name type="common">Cowpea</name>
    <dbReference type="NCBI Taxonomy" id="3917"/>
    <lineage>
        <taxon>Eukaryota</taxon>
        <taxon>Viridiplantae</taxon>
        <taxon>Streptophyta</taxon>
        <taxon>Embryophyta</taxon>
        <taxon>Tracheophyta</taxon>
        <taxon>Spermatophyta</taxon>
        <taxon>Magnoliopsida</taxon>
        <taxon>eudicotyledons</taxon>
        <taxon>Gunneridae</taxon>
        <taxon>Pentapetalae</taxon>
        <taxon>rosids</taxon>
        <taxon>fabids</taxon>
        <taxon>Fabales</taxon>
        <taxon>Fabaceae</taxon>
        <taxon>Papilionoideae</taxon>
        <taxon>50 kb inversion clade</taxon>
        <taxon>NPAAA clade</taxon>
        <taxon>indigoferoid/millettioid clade</taxon>
        <taxon>Phaseoleae</taxon>
        <taxon>Vigna</taxon>
    </lineage>
</organism>
<accession>A0A4D6M0F3</accession>
<gene>
    <name evidence="1" type="ORF">DEO72_LG5g2294</name>
</gene>
<evidence type="ECO:0000313" key="1">
    <source>
        <dbReference type="EMBL" id="QCD94213.1"/>
    </source>
</evidence>
<keyword evidence="2" id="KW-1185">Reference proteome</keyword>
<reference evidence="1 2" key="1">
    <citation type="submission" date="2019-04" db="EMBL/GenBank/DDBJ databases">
        <title>An improved genome assembly and genetic linkage map for asparagus bean, Vigna unguiculata ssp. sesquipedialis.</title>
        <authorList>
            <person name="Xia Q."/>
            <person name="Zhang R."/>
            <person name="Dong Y."/>
        </authorList>
    </citation>
    <scope>NUCLEOTIDE SEQUENCE [LARGE SCALE GENOMIC DNA]</scope>
    <source>
        <tissue evidence="1">Leaf</tissue>
    </source>
</reference>
<protein>
    <submittedName>
        <fullName evidence="1">Uncharacterized protein</fullName>
    </submittedName>
</protein>
<sequence>MRVVTRTDGSSEIALLNIKLTSLVVLGRYECYYTLIIIMEFYNYGIEGNDWVNNGEREELFLSETARQHEPAAKRHIENHPMLWLGMASLELWLRMKDEHKTFLELWLEMMSVIGVSVRVIARTEGLHSINQSQVMASDTLILCREYELWFVLETPPSIAKCGP</sequence>
<proteinExistence type="predicted"/>
<dbReference type="EMBL" id="CP039349">
    <property type="protein sequence ID" value="QCD94213.1"/>
    <property type="molecule type" value="Genomic_DNA"/>
</dbReference>
<dbReference type="Proteomes" id="UP000501690">
    <property type="component" value="Linkage Group LG5"/>
</dbReference>
<evidence type="ECO:0000313" key="2">
    <source>
        <dbReference type="Proteomes" id="UP000501690"/>
    </source>
</evidence>